<evidence type="ECO:0000313" key="2">
    <source>
        <dbReference type="EMBL" id="MBB3904881.1"/>
    </source>
</evidence>
<feature type="chain" id="PRO_5031507421" description="Secreted protein" evidence="1">
    <location>
        <begin position="21"/>
        <end position="61"/>
    </location>
</feature>
<organism evidence="2 3">
    <name type="scientific">Methylobacterium brachythecii</name>
    <dbReference type="NCBI Taxonomy" id="1176177"/>
    <lineage>
        <taxon>Bacteria</taxon>
        <taxon>Pseudomonadati</taxon>
        <taxon>Pseudomonadota</taxon>
        <taxon>Alphaproteobacteria</taxon>
        <taxon>Hyphomicrobiales</taxon>
        <taxon>Methylobacteriaceae</taxon>
        <taxon>Methylobacterium</taxon>
    </lineage>
</organism>
<dbReference type="EMBL" id="JACIDN010000009">
    <property type="protein sequence ID" value="MBB3904881.1"/>
    <property type="molecule type" value="Genomic_DNA"/>
</dbReference>
<keyword evidence="1" id="KW-0732">Signal</keyword>
<accession>A0A7W6F985</accession>
<reference evidence="2 3" key="1">
    <citation type="submission" date="2020-08" db="EMBL/GenBank/DDBJ databases">
        <title>Genomic Encyclopedia of Type Strains, Phase IV (KMG-IV): sequencing the most valuable type-strain genomes for metagenomic binning, comparative biology and taxonomic classification.</title>
        <authorList>
            <person name="Goeker M."/>
        </authorList>
    </citation>
    <scope>NUCLEOTIDE SEQUENCE [LARGE SCALE GENOMIC DNA]</scope>
    <source>
        <strain evidence="2 3">DSM 24105</strain>
    </source>
</reference>
<sequence length="61" mass="6655">MMLRMSARMRMRAMFGVCVACVSTAVSMGRLPGKTRFGHHVDLKVQGIPVPGTDSGDRFPC</sequence>
<evidence type="ECO:0008006" key="4">
    <source>
        <dbReference type="Google" id="ProtNLM"/>
    </source>
</evidence>
<evidence type="ECO:0000256" key="1">
    <source>
        <dbReference type="SAM" id="SignalP"/>
    </source>
</evidence>
<dbReference type="AlphaFoldDB" id="A0A7W6F985"/>
<proteinExistence type="predicted"/>
<dbReference type="Proteomes" id="UP000517759">
    <property type="component" value="Unassembled WGS sequence"/>
</dbReference>
<feature type="signal peptide" evidence="1">
    <location>
        <begin position="1"/>
        <end position="20"/>
    </location>
</feature>
<comment type="caution">
    <text evidence="2">The sequence shown here is derived from an EMBL/GenBank/DDBJ whole genome shotgun (WGS) entry which is preliminary data.</text>
</comment>
<protein>
    <recommendedName>
        <fullName evidence="4">Secreted protein</fullName>
    </recommendedName>
</protein>
<gene>
    <name evidence="2" type="ORF">GGR33_004407</name>
</gene>
<evidence type="ECO:0000313" key="3">
    <source>
        <dbReference type="Proteomes" id="UP000517759"/>
    </source>
</evidence>
<name>A0A7W6F985_9HYPH</name>